<gene>
    <name evidence="1" type="ORF">J1784_19335</name>
</gene>
<evidence type="ECO:0000313" key="2">
    <source>
        <dbReference type="Proteomes" id="UP000739284"/>
    </source>
</evidence>
<name>A0ABS6LJS1_9GAMM</name>
<protein>
    <submittedName>
        <fullName evidence="1">Phage tail protein</fullName>
    </submittedName>
</protein>
<organism evidence="1 2">
    <name type="scientific">Rahnella ecdela</name>
    <dbReference type="NCBI Taxonomy" id="2816250"/>
    <lineage>
        <taxon>Bacteria</taxon>
        <taxon>Pseudomonadati</taxon>
        <taxon>Pseudomonadota</taxon>
        <taxon>Gammaproteobacteria</taxon>
        <taxon>Enterobacterales</taxon>
        <taxon>Yersiniaceae</taxon>
        <taxon>Rahnella</taxon>
    </lineage>
</organism>
<dbReference type="RefSeq" id="WP_217150540.1">
    <property type="nucleotide sequence ID" value="NZ_JAFMOY010000131.1"/>
</dbReference>
<reference evidence="1 2" key="1">
    <citation type="submission" date="2021-03" db="EMBL/GenBank/DDBJ databases">
        <title>Five novel Rahnella species.</title>
        <authorList>
            <person name="Brady C."/>
            <person name="Asselin J."/>
            <person name="Beer S."/>
            <person name="Bruberg M.B."/>
            <person name="Crampton B."/>
            <person name="Venter S."/>
            <person name="Arnold D."/>
            <person name="Denman S."/>
        </authorList>
    </citation>
    <scope>NUCLEOTIDE SEQUENCE [LARGE SCALE GENOMIC DNA]</scope>
    <source>
        <strain evidence="1 2">FRB 231</strain>
    </source>
</reference>
<dbReference type="Pfam" id="PF06891">
    <property type="entry name" value="P2_Phage_GpR"/>
    <property type="match status" value="1"/>
</dbReference>
<proteinExistence type="predicted"/>
<accession>A0ABS6LJS1</accession>
<dbReference type="EMBL" id="JAFMOY010000131">
    <property type="protein sequence ID" value="MBU9847156.1"/>
    <property type="molecule type" value="Genomic_DNA"/>
</dbReference>
<keyword evidence="2" id="KW-1185">Reference proteome</keyword>
<dbReference type="InterPro" id="IPR009678">
    <property type="entry name" value="Phage_tail_completion_R"/>
</dbReference>
<evidence type="ECO:0000313" key="1">
    <source>
        <dbReference type="EMBL" id="MBU9847156.1"/>
    </source>
</evidence>
<sequence length="155" mass="17660">MLKPASLKNAIFKSVPLLRDNPDMLHMFVDGGTINATLATSLSFENRYTLDIVVTDYTGDLNLLIVPVNVWLREHQPDIMTTEEGKKRGFTYVADINNDDSKDVRMSLQLTERTIVKEADRRLTVTPLDEPPLPVPVHRPMELYVHGELVSQWDE</sequence>
<dbReference type="Proteomes" id="UP000739284">
    <property type="component" value="Unassembled WGS sequence"/>
</dbReference>
<comment type="caution">
    <text evidence="1">The sequence shown here is derived from an EMBL/GenBank/DDBJ whole genome shotgun (WGS) entry which is preliminary data.</text>
</comment>